<evidence type="ECO:0000313" key="3">
    <source>
        <dbReference type="EMBL" id="KAJ3575342.1"/>
    </source>
</evidence>
<keyword evidence="4" id="KW-1185">Reference proteome</keyword>
<keyword evidence="2" id="KW-0812">Transmembrane</keyword>
<evidence type="ECO:0000313" key="4">
    <source>
        <dbReference type="Proteomes" id="UP001213000"/>
    </source>
</evidence>
<dbReference type="AlphaFoldDB" id="A0AAD5YV38"/>
<evidence type="ECO:0000256" key="2">
    <source>
        <dbReference type="SAM" id="Phobius"/>
    </source>
</evidence>
<protein>
    <submittedName>
        <fullName evidence="3">Uncharacterized protein</fullName>
    </submittedName>
</protein>
<reference evidence="3" key="1">
    <citation type="submission" date="2022-07" db="EMBL/GenBank/DDBJ databases">
        <title>Genome Sequence of Leucocoprinus birnbaumii.</title>
        <authorList>
            <person name="Buettner E."/>
        </authorList>
    </citation>
    <scope>NUCLEOTIDE SEQUENCE</scope>
    <source>
        <strain evidence="3">VT141</strain>
    </source>
</reference>
<evidence type="ECO:0000256" key="1">
    <source>
        <dbReference type="SAM" id="MobiDB-lite"/>
    </source>
</evidence>
<proteinExistence type="predicted"/>
<keyword evidence="2" id="KW-1133">Transmembrane helix</keyword>
<name>A0AAD5YV38_9AGAR</name>
<accession>A0AAD5YV38</accession>
<gene>
    <name evidence="3" type="ORF">NP233_g1170</name>
</gene>
<dbReference type="Gene3D" id="2.60.120.260">
    <property type="entry name" value="Galactose-binding domain-like"/>
    <property type="match status" value="1"/>
</dbReference>
<comment type="caution">
    <text evidence="3">The sequence shown here is derived from an EMBL/GenBank/DDBJ whole genome shotgun (WGS) entry which is preliminary data.</text>
</comment>
<sequence>MTELIQYNIDDRDPRVSYSGNWTAGGTPSDFNGTLSSSTRVGDFFVVPFWGQSIIIYGHIDTVSGGVITNYSIDGLPPEQAVSPPGTGDIPQQQFWASPTLDNTQHNLTVTMAYINRGDPDPSEGTIWFDFFAVNNQTSTPGGSGNGDGSSGSGSGSGGSGSGGSGSGGGEHTRSLPQNLSRGAIGGIVVGAVLFFCLIGVAVIWSIKERREPRTVYRPTGYWYWPKAPSNTIDHDNPKSSSKHLPYTHLQETSPIRIHTTATPHFFCLQTFQRLANGLPSCFFGPIKSGRAAGTFPYNKRNSFKFEYRYVELHYYRGRGITTEDFGITEG</sequence>
<dbReference type="EMBL" id="JANIEX010000040">
    <property type="protein sequence ID" value="KAJ3575342.1"/>
    <property type="molecule type" value="Genomic_DNA"/>
</dbReference>
<keyword evidence="2" id="KW-0472">Membrane</keyword>
<feature type="compositionally biased region" description="Gly residues" evidence="1">
    <location>
        <begin position="142"/>
        <end position="170"/>
    </location>
</feature>
<feature type="region of interest" description="Disordered" evidence="1">
    <location>
        <begin position="139"/>
        <end position="175"/>
    </location>
</feature>
<feature type="transmembrane region" description="Helical" evidence="2">
    <location>
        <begin position="184"/>
        <end position="205"/>
    </location>
</feature>
<dbReference type="Proteomes" id="UP001213000">
    <property type="component" value="Unassembled WGS sequence"/>
</dbReference>
<organism evidence="3 4">
    <name type="scientific">Leucocoprinus birnbaumii</name>
    <dbReference type="NCBI Taxonomy" id="56174"/>
    <lineage>
        <taxon>Eukaryota</taxon>
        <taxon>Fungi</taxon>
        <taxon>Dikarya</taxon>
        <taxon>Basidiomycota</taxon>
        <taxon>Agaricomycotina</taxon>
        <taxon>Agaricomycetes</taxon>
        <taxon>Agaricomycetidae</taxon>
        <taxon>Agaricales</taxon>
        <taxon>Agaricineae</taxon>
        <taxon>Agaricaceae</taxon>
        <taxon>Leucocoprinus</taxon>
    </lineage>
</organism>